<keyword evidence="2" id="KW-1185">Reference proteome</keyword>
<dbReference type="AlphaFoldDB" id="A0A1I2NNR4"/>
<evidence type="ECO:0000313" key="1">
    <source>
        <dbReference type="EMBL" id="SFG05544.1"/>
    </source>
</evidence>
<gene>
    <name evidence="1" type="ORF">SAMN04488025_1141</name>
</gene>
<dbReference type="OrthoDB" id="2989779at2"/>
<proteinExistence type="predicted"/>
<dbReference type="EMBL" id="FOOK01000014">
    <property type="protein sequence ID" value="SFG05544.1"/>
    <property type="molecule type" value="Genomic_DNA"/>
</dbReference>
<protein>
    <submittedName>
        <fullName evidence="1">Uncharacterized protein</fullName>
    </submittedName>
</protein>
<dbReference type="Proteomes" id="UP000198661">
    <property type="component" value="Unassembled WGS sequence"/>
</dbReference>
<organism evidence="1 2">
    <name type="scientific">Planifilum fulgidum</name>
    <dbReference type="NCBI Taxonomy" id="201973"/>
    <lineage>
        <taxon>Bacteria</taxon>
        <taxon>Bacillati</taxon>
        <taxon>Bacillota</taxon>
        <taxon>Bacilli</taxon>
        <taxon>Bacillales</taxon>
        <taxon>Thermoactinomycetaceae</taxon>
        <taxon>Planifilum</taxon>
    </lineage>
</organism>
<evidence type="ECO:0000313" key="2">
    <source>
        <dbReference type="Proteomes" id="UP000198661"/>
    </source>
</evidence>
<reference evidence="1 2" key="1">
    <citation type="submission" date="2016-10" db="EMBL/GenBank/DDBJ databases">
        <authorList>
            <person name="de Groot N.N."/>
        </authorList>
    </citation>
    <scope>NUCLEOTIDE SEQUENCE [LARGE SCALE GENOMIC DNA]</scope>
    <source>
        <strain evidence="1 2">DSM 44945</strain>
    </source>
</reference>
<sequence>MARYIGRYEMGGVRTGTIMDWLQPGDEITLVSAFGKKINVKVKNTYNYDNRKVYITDRFGLIYADELASVHVPAWNKKPAAKAEAKVV</sequence>
<name>A0A1I2NNR4_9BACL</name>
<dbReference type="RefSeq" id="WP_092038191.1">
    <property type="nucleotide sequence ID" value="NZ_FOOK01000014.1"/>
</dbReference>
<accession>A0A1I2NNR4</accession>